<evidence type="ECO:0000313" key="1">
    <source>
        <dbReference type="Proteomes" id="UP000694888"/>
    </source>
</evidence>
<dbReference type="InterPro" id="IPR023393">
    <property type="entry name" value="START-like_dom_sf"/>
</dbReference>
<dbReference type="Proteomes" id="UP000694888">
    <property type="component" value="Unplaced"/>
</dbReference>
<protein>
    <submittedName>
        <fullName evidence="2">Uncharacterized protein LOC118477157</fullName>
    </submittedName>
</protein>
<dbReference type="GeneID" id="118477157"/>
<reference evidence="2" key="1">
    <citation type="submission" date="2025-08" db="UniProtKB">
        <authorList>
            <consortium name="RefSeq"/>
        </authorList>
    </citation>
    <scope>IDENTIFICATION</scope>
</reference>
<keyword evidence="1" id="KW-1185">Reference proteome</keyword>
<dbReference type="RefSeq" id="XP_035825700.1">
    <property type="nucleotide sequence ID" value="XM_035969807.1"/>
</dbReference>
<name>A0ABM1VTF8_APLCA</name>
<proteinExistence type="predicted"/>
<dbReference type="Gene3D" id="3.30.530.20">
    <property type="match status" value="1"/>
</dbReference>
<accession>A0ABM1VTF8</accession>
<organism evidence="1 2">
    <name type="scientific">Aplysia californica</name>
    <name type="common">California sea hare</name>
    <dbReference type="NCBI Taxonomy" id="6500"/>
    <lineage>
        <taxon>Eukaryota</taxon>
        <taxon>Metazoa</taxon>
        <taxon>Spiralia</taxon>
        <taxon>Lophotrochozoa</taxon>
        <taxon>Mollusca</taxon>
        <taxon>Gastropoda</taxon>
        <taxon>Heterobranchia</taxon>
        <taxon>Euthyneura</taxon>
        <taxon>Tectipleura</taxon>
        <taxon>Aplysiida</taxon>
        <taxon>Aplysioidea</taxon>
        <taxon>Aplysiidae</taxon>
        <taxon>Aplysia</taxon>
    </lineage>
</organism>
<gene>
    <name evidence="2" type="primary">LOC118477157</name>
</gene>
<dbReference type="SUPFAM" id="SSF55961">
    <property type="entry name" value="Bet v1-like"/>
    <property type="match status" value="1"/>
</dbReference>
<evidence type="ECO:0000313" key="2">
    <source>
        <dbReference type="RefSeq" id="XP_035825700.1"/>
    </source>
</evidence>
<sequence>MCLVKGSVSHPTEDGGFPLIERETEGHTRVESQRRCCENQTVQRIREVTPKMAPLSRRDYEELGQEAMEKLKEYQNSTEGWKVVSKTKDGVLVESKPSDVFQGGNMQVKFTLV</sequence>